<dbReference type="Gene3D" id="3.40.50.150">
    <property type="entry name" value="Vaccinia Virus protein VP39"/>
    <property type="match status" value="1"/>
</dbReference>
<dbReference type="PANTHER" id="PTHR11061">
    <property type="entry name" value="RNA M5U METHYLTRANSFERASE"/>
    <property type="match status" value="1"/>
</dbReference>
<dbReference type="Pfam" id="PF01938">
    <property type="entry name" value="TRAM"/>
    <property type="match status" value="1"/>
</dbReference>
<feature type="binding site" evidence="4">
    <location>
        <position position="314"/>
    </location>
    <ligand>
        <name>S-adenosyl-L-methionine</name>
        <dbReference type="ChEBI" id="CHEBI:59789"/>
    </ligand>
</feature>
<feature type="domain" description="TRAM" evidence="6">
    <location>
        <begin position="2"/>
        <end position="60"/>
    </location>
</feature>
<keyword evidence="3 4" id="KW-0949">S-adenosyl-L-methionine</keyword>
<dbReference type="InterPro" id="IPR010280">
    <property type="entry name" value="U5_MeTrfase_fam"/>
</dbReference>
<comment type="similarity">
    <text evidence="4">Belongs to the class I-like SAM-binding methyltransferase superfamily. RNA M5U methyltransferase family.</text>
</comment>
<keyword evidence="8" id="KW-1185">Reference proteome</keyword>
<dbReference type="PANTHER" id="PTHR11061:SF30">
    <property type="entry name" value="TRNA (URACIL(54)-C(5))-METHYLTRANSFERASE"/>
    <property type="match status" value="1"/>
</dbReference>
<dbReference type="EC" id="2.1.1.190" evidence="7"/>
<dbReference type="PROSITE" id="PS01230">
    <property type="entry name" value="TRMA_1"/>
    <property type="match status" value="1"/>
</dbReference>
<dbReference type="Gene3D" id="2.40.50.140">
    <property type="entry name" value="Nucleic acid-binding proteins"/>
    <property type="match status" value="1"/>
</dbReference>
<accession>A0ABT1S1G2</accession>
<reference evidence="7 8" key="1">
    <citation type="submission" date="2022-06" db="EMBL/GenBank/DDBJ databases">
        <title>Isolation of gut microbiota from human fecal samples.</title>
        <authorList>
            <person name="Pamer E.G."/>
            <person name="Barat B."/>
            <person name="Waligurski E."/>
            <person name="Medina S."/>
            <person name="Paddock L."/>
            <person name="Mostad J."/>
        </authorList>
    </citation>
    <scope>NUCLEOTIDE SEQUENCE [LARGE SCALE GENOMIC DNA]</scope>
    <source>
        <strain evidence="7 8">DFI.9.73</strain>
    </source>
</reference>
<dbReference type="SUPFAM" id="SSF50249">
    <property type="entry name" value="Nucleic acid-binding proteins"/>
    <property type="match status" value="1"/>
</dbReference>
<sequence length="546" mass="60588">MELHKNELLQIHITGMTAEGFGVGRIHGIAVFVPLTAPGDIAEIRIVKTEKRFAYGRLEKLITPSQDRTEPDCPVFAQCGGCCYRHISYAAELRIKEERVRDALTRIGGLSDPQLKPILGADSRDGYRNKALLPLGQGKAGALQMGFYAVNSHRIVNCEACALQPEEFRLAMNVFRRWAEQYGDPVYDEASHSGTMRRLYLRKGEITGEIMVCVVVNGNGLHHEAELTRMLKEALPTLASVVINSNRERTNVALGKKCRTVYGSSTIRDQLCGLEFHISPLSFYQVNRGQAERLYLQAAEYAALTGAETLLDLYCGTGTIGLSMAHRIQKLIGVEIVPEAIENAKKNAESNGIHNAEFLCRDAAQAAKLLAERGEFPDVVILDPPRKGCGADLIDTVVSFDPKRIVYVSCDPATLARDLKQFARLGYPLIEAAPVDMFPGTSHVETVVLLSKGEVDSKKIRVEFSLEDMDMSEFQDGATYPQIKEYVLEHTGLKVSNLYISQIKRKCGIGVGKNYNLPKSEDSRQPQCPQEKEKAIREAFKYFGMI</sequence>
<organism evidence="7 8">
    <name type="scientific">Neglectibacter timonensis</name>
    <dbReference type="NCBI Taxonomy" id="1776382"/>
    <lineage>
        <taxon>Bacteria</taxon>
        <taxon>Bacillati</taxon>
        <taxon>Bacillota</taxon>
        <taxon>Clostridia</taxon>
        <taxon>Eubacteriales</taxon>
        <taxon>Oscillospiraceae</taxon>
        <taxon>Neglectibacter</taxon>
    </lineage>
</organism>
<name>A0ABT1S1G2_9FIRM</name>
<proteinExistence type="inferred from homology"/>
<evidence type="ECO:0000256" key="3">
    <source>
        <dbReference type="ARBA" id="ARBA00022691"/>
    </source>
</evidence>
<feature type="binding site" evidence="4">
    <location>
        <position position="285"/>
    </location>
    <ligand>
        <name>S-adenosyl-L-methionine</name>
        <dbReference type="ChEBI" id="CHEBI:59789"/>
    </ligand>
</feature>
<evidence type="ECO:0000313" key="7">
    <source>
        <dbReference type="EMBL" id="MCQ4840768.1"/>
    </source>
</evidence>
<feature type="active site" evidence="5">
    <location>
        <position position="410"/>
    </location>
</feature>
<keyword evidence="1 4" id="KW-0489">Methyltransferase</keyword>
<gene>
    <name evidence="7" type="primary">rlmD</name>
    <name evidence="7" type="ORF">NE695_12710</name>
</gene>
<dbReference type="GO" id="GO:0032259">
    <property type="term" value="P:methylation"/>
    <property type="evidence" value="ECO:0007669"/>
    <property type="project" value="UniProtKB-KW"/>
</dbReference>
<dbReference type="InterPro" id="IPR030390">
    <property type="entry name" value="MeTrfase_TrmA_AS"/>
</dbReference>
<feature type="binding site" evidence="4">
    <location>
        <position position="383"/>
    </location>
    <ligand>
        <name>S-adenosyl-L-methionine</name>
        <dbReference type="ChEBI" id="CHEBI:59789"/>
    </ligand>
</feature>
<protein>
    <submittedName>
        <fullName evidence="7">23S rRNA (Uracil(1939)-C(5))-methyltransferase RlmD</fullName>
        <ecNumber evidence="7">2.1.1.190</ecNumber>
    </submittedName>
</protein>
<dbReference type="SUPFAM" id="SSF53335">
    <property type="entry name" value="S-adenosyl-L-methionine-dependent methyltransferases"/>
    <property type="match status" value="1"/>
</dbReference>
<dbReference type="GO" id="GO:0008168">
    <property type="term" value="F:methyltransferase activity"/>
    <property type="evidence" value="ECO:0007669"/>
    <property type="project" value="UniProtKB-KW"/>
</dbReference>
<dbReference type="RefSeq" id="WP_256192044.1">
    <property type="nucleotide sequence ID" value="NZ_JANFZG010000027.1"/>
</dbReference>
<evidence type="ECO:0000256" key="5">
    <source>
        <dbReference type="PROSITE-ProRule" id="PRU10015"/>
    </source>
</evidence>
<dbReference type="InterPro" id="IPR002792">
    <property type="entry name" value="TRAM_dom"/>
</dbReference>
<dbReference type="NCBIfam" id="TIGR00479">
    <property type="entry name" value="rumA"/>
    <property type="match status" value="1"/>
</dbReference>
<comment type="caution">
    <text evidence="7">The sequence shown here is derived from an EMBL/GenBank/DDBJ whole genome shotgun (WGS) entry which is preliminary data.</text>
</comment>
<evidence type="ECO:0000256" key="4">
    <source>
        <dbReference type="PROSITE-ProRule" id="PRU01024"/>
    </source>
</evidence>
<dbReference type="Pfam" id="PF05958">
    <property type="entry name" value="tRNA_U5-meth_tr"/>
    <property type="match status" value="1"/>
</dbReference>
<feature type="active site" description="Nucleophile" evidence="4">
    <location>
        <position position="410"/>
    </location>
</feature>
<feature type="binding site" evidence="4">
    <location>
        <position position="335"/>
    </location>
    <ligand>
        <name>S-adenosyl-L-methionine</name>
        <dbReference type="ChEBI" id="CHEBI:59789"/>
    </ligand>
</feature>
<dbReference type="PROSITE" id="PS50926">
    <property type="entry name" value="TRAM"/>
    <property type="match status" value="1"/>
</dbReference>
<dbReference type="CDD" id="cd02440">
    <property type="entry name" value="AdoMet_MTases"/>
    <property type="match status" value="1"/>
</dbReference>
<evidence type="ECO:0000259" key="6">
    <source>
        <dbReference type="PROSITE" id="PS50926"/>
    </source>
</evidence>
<dbReference type="Proteomes" id="UP001524473">
    <property type="component" value="Unassembled WGS sequence"/>
</dbReference>
<keyword evidence="2 4" id="KW-0808">Transferase</keyword>
<dbReference type="EMBL" id="JANFZH010000030">
    <property type="protein sequence ID" value="MCQ4840768.1"/>
    <property type="molecule type" value="Genomic_DNA"/>
</dbReference>
<dbReference type="Gene3D" id="2.40.50.1070">
    <property type="match status" value="1"/>
</dbReference>
<dbReference type="PROSITE" id="PS51687">
    <property type="entry name" value="SAM_MT_RNA_M5U"/>
    <property type="match status" value="1"/>
</dbReference>
<evidence type="ECO:0000256" key="1">
    <source>
        <dbReference type="ARBA" id="ARBA00022603"/>
    </source>
</evidence>
<dbReference type="InterPro" id="IPR029063">
    <property type="entry name" value="SAM-dependent_MTases_sf"/>
</dbReference>
<dbReference type="InterPro" id="IPR012340">
    <property type="entry name" value="NA-bd_OB-fold"/>
</dbReference>
<evidence type="ECO:0000313" key="8">
    <source>
        <dbReference type="Proteomes" id="UP001524473"/>
    </source>
</evidence>
<evidence type="ECO:0000256" key="2">
    <source>
        <dbReference type="ARBA" id="ARBA00022679"/>
    </source>
</evidence>